<gene>
    <name evidence="2" type="ORF">ARAM_003894</name>
</gene>
<dbReference type="InterPro" id="IPR011009">
    <property type="entry name" value="Kinase-like_dom_sf"/>
</dbReference>
<comment type="caution">
    <text evidence="2">The sequence shown here is derived from an EMBL/GenBank/DDBJ whole genome shotgun (WGS) entry which is preliminary data.</text>
</comment>
<proteinExistence type="predicted"/>
<feature type="region of interest" description="Disordered" evidence="1">
    <location>
        <begin position="372"/>
        <end position="423"/>
    </location>
</feature>
<dbReference type="STRING" id="308745.A0A0F8U1M7"/>
<feature type="compositionally biased region" description="Polar residues" evidence="1">
    <location>
        <begin position="372"/>
        <end position="381"/>
    </location>
</feature>
<feature type="region of interest" description="Disordered" evidence="1">
    <location>
        <begin position="640"/>
        <end position="669"/>
    </location>
</feature>
<sequence>MASPNLDELLHQLAKERERADRAEARQAPTTLEHYLRLVQQRLVTTLSIESNPMKSASGSVTAVNGKYYPLELYRWHDFENQLEQTFNQLTATFSSKPLFPSETDVLGVQRELSPTSRKDEQDIRPFVRSAIEKPAARIVRAYYDQTNRQDIFYFQNNAYSLEYRDPETGVERQGSSPSKKRSPERKKSQPIPDRWGICEEEGGLRRVCVGEYKAAHKTPDEEIRQVLDTAPKNLFLEVLWRKQSGKTNSEEDEGMQELVAQVLCQAFHYMIQSGLLFGYITSGETLILLKIEKSAPWRLYFYFTPVDLIGQGHEFEARYAPATKLATFALLALCEREMPRDWITQAENCGIYQWPLVPHRSLQENISLQRQTYHGETSESSGEDDDLNDIDYNTSPRRRQSRSQPDQQSRSQGERRRSPRKRTQCPVREYCTQACMLGLAQDLPLDVSCPNFSIHKQSSARGKHPITKEDLCFLLQKQLDQSLDQDCECLDRKGLFGAIGVLFTVTLTEYGYTFVAKGVQKANESDLDYESTVYSYLSPLQGRNLPVYLGKIALTRPYPLVSMAKVTKMMLMSWAGTSLCHNTWSEDVDIKKETDKTLKTLAQFGVRHDDIRRSNLVWNSERQQVMAIDFNQATITSVPKRKAAPPVPIRQKQRKTTGGPSYAEPVAI</sequence>
<dbReference type="SUPFAM" id="SSF56112">
    <property type="entry name" value="Protein kinase-like (PK-like)"/>
    <property type="match status" value="1"/>
</dbReference>
<evidence type="ECO:0000313" key="3">
    <source>
        <dbReference type="Proteomes" id="UP000034291"/>
    </source>
</evidence>
<reference evidence="2 3" key="1">
    <citation type="submission" date="2015-02" db="EMBL/GenBank/DDBJ databases">
        <title>Draft Genome Sequences of Two Closely-Related Aflatoxigenic Aspergillus Species Obtained from the Cote d'Ivoire.</title>
        <authorList>
            <person name="Moore G.G."/>
            <person name="Beltz S.B."/>
            <person name="Mack B.M."/>
        </authorList>
    </citation>
    <scope>NUCLEOTIDE SEQUENCE [LARGE SCALE GENOMIC DNA]</scope>
    <source>
        <strain evidence="2 3">SRRC1468</strain>
    </source>
</reference>
<dbReference type="OrthoDB" id="2156052at2759"/>
<feature type="region of interest" description="Disordered" evidence="1">
    <location>
        <begin position="165"/>
        <end position="194"/>
    </location>
</feature>
<keyword evidence="3" id="KW-1185">Reference proteome</keyword>
<feature type="compositionally biased region" description="Low complexity" evidence="1">
    <location>
        <begin position="403"/>
        <end position="412"/>
    </location>
</feature>
<dbReference type="EMBL" id="JZBS01003801">
    <property type="protein sequence ID" value="KKK13493.1"/>
    <property type="molecule type" value="Genomic_DNA"/>
</dbReference>
<evidence type="ECO:0000256" key="1">
    <source>
        <dbReference type="SAM" id="MobiDB-lite"/>
    </source>
</evidence>
<name>A0A0F8U1M7_9EURO</name>
<evidence type="ECO:0008006" key="4">
    <source>
        <dbReference type="Google" id="ProtNLM"/>
    </source>
</evidence>
<accession>A0A0F8U1M7</accession>
<organism evidence="2 3">
    <name type="scientific">Aspergillus rambellii</name>
    <dbReference type="NCBI Taxonomy" id="308745"/>
    <lineage>
        <taxon>Eukaryota</taxon>
        <taxon>Fungi</taxon>
        <taxon>Dikarya</taxon>
        <taxon>Ascomycota</taxon>
        <taxon>Pezizomycotina</taxon>
        <taxon>Eurotiomycetes</taxon>
        <taxon>Eurotiomycetidae</taxon>
        <taxon>Eurotiales</taxon>
        <taxon>Aspergillaceae</taxon>
        <taxon>Aspergillus</taxon>
        <taxon>Aspergillus subgen. Nidulantes</taxon>
    </lineage>
</organism>
<dbReference type="AlphaFoldDB" id="A0A0F8U1M7"/>
<dbReference type="Gene3D" id="1.10.510.10">
    <property type="entry name" value="Transferase(Phosphotransferase) domain 1"/>
    <property type="match status" value="1"/>
</dbReference>
<protein>
    <recommendedName>
        <fullName evidence="4">Protein kinase domain-containing protein</fullName>
    </recommendedName>
</protein>
<evidence type="ECO:0000313" key="2">
    <source>
        <dbReference type="EMBL" id="KKK13493.1"/>
    </source>
</evidence>
<dbReference type="Proteomes" id="UP000034291">
    <property type="component" value="Unassembled WGS sequence"/>
</dbReference>